<dbReference type="InParanoid" id="A0A0G4FTU8"/>
<protein>
    <submittedName>
        <fullName evidence="2">Uncharacterized protein</fullName>
    </submittedName>
</protein>
<proteinExistence type="predicted"/>
<gene>
    <name evidence="2" type="ORF">Vbra_16252</name>
</gene>
<accession>A0A0G4FTU8</accession>
<dbReference type="PhylomeDB" id="A0A0G4FTU8"/>
<dbReference type="VEuPathDB" id="CryptoDB:Vbra_16252"/>
<evidence type="ECO:0000256" key="1">
    <source>
        <dbReference type="SAM" id="SignalP"/>
    </source>
</evidence>
<keyword evidence="3" id="KW-1185">Reference proteome</keyword>
<evidence type="ECO:0000313" key="3">
    <source>
        <dbReference type="Proteomes" id="UP000041254"/>
    </source>
</evidence>
<name>A0A0G4FTU8_VITBC</name>
<sequence>MSSVSAAIVCLLVALTPLALAQHSYRCPDDYEDRNNKCVKIQRLPPKMGCPDGYLLRCRSHDKTDCSCVKRHFADYQYECPVEWRLKEDQCIWRETCPPVYECPEGYDRHGDECRKHEVTPAIPYCHEGELKDGGCVTIDKKHAKLTCPHDYKLVGKGKDRKCRATHYSDHQRHCPDGYTFQDDVCLKYWEKPAHSYCPDGSSEERGKCVKYHYEEAERHCPAHADGHHIKTNGFEDAMRGLCRCKTCDNEKGEYETVSLTAATDEDRREECMDLCLDKEGCVAIELALGKTRCELHFGEISHVAHNSKHECIKREEGDEDECYGVEYFDKELACPGKFTPSDHTSPDGKPMCEKCKDGHGQKDTHNCVYKPMKYRCPEGTEKYNKHQCVKKFPIDHAYSCDHGYELIYRGKDAKCVKKEYLPFEYKCDKGGDLHEYYDRHVCKYEATKPYETRCEDGYEWHEDGKAKCFKHVYEAPIPVCPSKYDLRGWRCVHKRTSPPAYKCPHDKGHYEPQNGKEVCHAVHTRPLLPECPEPYRYNDKRDICVNRKKQPAEKVCPDGYRPAKKRFWQYFIDSEDKKCVKVERKPVQHYCPDGAYNRNGVCIIRDVLPAKGGNLKKPYN</sequence>
<feature type="chain" id="PRO_5005189523" evidence="1">
    <location>
        <begin position="22"/>
        <end position="621"/>
    </location>
</feature>
<organism evidence="2 3">
    <name type="scientific">Vitrella brassicaformis (strain CCMP3155)</name>
    <dbReference type="NCBI Taxonomy" id="1169540"/>
    <lineage>
        <taxon>Eukaryota</taxon>
        <taxon>Sar</taxon>
        <taxon>Alveolata</taxon>
        <taxon>Colpodellida</taxon>
        <taxon>Vitrellaceae</taxon>
        <taxon>Vitrella</taxon>
    </lineage>
</organism>
<dbReference type="AlphaFoldDB" id="A0A0G4FTU8"/>
<feature type="signal peptide" evidence="1">
    <location>
        <begin position="1"/>
        <end position="21"/>
    </location>
</feature>
<dbReference type="EMBL" id="CDMY01000499">
    <property type="protein sequence ID" value="CEM18376.1"/>
    <property type="molecule type" value="Genomic_DNA"/>
</dbReference>
<reference evidence="2 3" key="1">
    <citation type="submission" date="2014-11" db="EMBL/GenBank/DDBJ databases">
        <authorList>
            <person name="Zhu J."/>
            <person name="Qi W."/>
            <person name="Song R."/>
        </authorList>
    </citation>
    <scope>NUCLEOTIDE SEQUENCE [LARGE SCALE GENOMIC DNA]</scope>
</reference>
<dbReference type="OrthoDB" id="7250310at2759"/>
<evidence type="ECO:0000313" key="2">
    <source>
        <dbReference type="EMBL" id="CEM18376.1"/>
    </source>
</evidence>
<dbReference type="STRING" id="1169540.A0A0G4FTU8"/>
<dbReference type="Proteomes" id="UP000041254">
    <property type="component" value="Unassembled WGS sequence"/>
</dbReference>
<keyword evidence="1" id="KW-0732">Signal</keyword>